<dbReference type="Proteomes" id="UP000030528">
    <property type="component" value="Unassembled WGS sequence"/>
</dbReference>
<comment type="caution">
    <text evidence="1">The sequence shown here is derived from an EMBL/GenBank/DDBJ whole genome shotgun (WGS) entry which is preliminary data.</text>
</comment>
<keyword evidence="2" id="KW-1185">Reference proteome</keyword>
<dbReference type="OrthoDB" id="2943866at2"/>
<dbReference type="STRING" id="1385510.GCA_000425205_00335"/>
<accession>A0A0A5GP37</accession>
<gene>
    <name evidence="1" type="ORF">N781_00715</name>
</gene>
<evidence type="ECO:0000313" key="2">
    <source>
        <dbReference type="Proteomes" id="UP000030528"/>
    </source>
</evidence>
<protein>
    <submittedName>
        <fullName evidence="1">Uncharacterized protein</fullName>
    </submittedName>
</protein>
<name>A0A0A5GP37_9BACI</name>
<dbReference type="EMBL" id="AVPE01000001">
    <property type="protein sequence ID" value="KGX93759.1"/>
    <property type="molecule type" value="Genomic_DNA"/>
</dbReference>
<organism evidence="1 2">
    <name type="scientific">Pontibacillus halophilus JSM 076056 = DSM 19796</name>
    <dbReference type="NCBI Taxonomy" id="1385510"/>
    <lineage>
        <taxon>Bacteria</taxon>
        <taxon>Bacillati</taxon>
        <taxon>Bacillota</taxon>
        <taxon>Bacilli</taxon>
        <taxon>Bacillales</taxon>
        <taxon>Bacillaceae</taxon>
        <taxon>Pontibacillus</taxon>
    </lineage>
</organism>
<reference evidence="1 2" key="1">
    <citation type="submission" date="2013-08" db="EMBL/GenBank/DDBJ databases">
        <authorList>
            <person name="Huang J."/>
            <person name="Wang G."/>
        </authorList>
    </citation>
    <scope>NUCLEOTIDE SEQUENCE [LARGE SCALE GENOMIC DNA]</scope>
    <source>
        <strain evidence="1 2">JSM 076056</strain>
    </source>
</reference>
<dbReference type="RefSeq" id="WP_026799144.1">
    <property type="nucleotide sequence ID" value="NZ_AULI01000001.1"/>
</dbReference>
<sequence>MPVSVVFNQIAVNAVTDNSTITTGQSNQPDWSWSGKNNFAAGMNIGVVIATGNINTIFDPDFVDTAVSNPEINNPQPTVQY</sequence>
<dbReference type="AlphaFoldDB" id="A0A0A5GP37"/>
<proteinExistence type="predicted"/>
<evidence type="ECO:0000313" key="1">
    <source>
        <dbReference type="EMBL" id="KGX93759.1"/>
    </source>
</evidence>
<dbReference type="eggNOG" id="ENOG5032AQ8">
    <property type="taxonomic scope" value="Bacteria"/>
</dbReference>